<gene>
    <name evidence="1" type="ORF">Hypma_004923</name>
</gene>
<dbReference type="Gene3D" id="3.80.10.10">
    <property type="entry name" value="Ribonuclease Inhibitor"/>
    <property type="match status" value="1"/>
</dbReference>
<dbReference type="SUPFAM" id="SSF52047">
    <property type="entry name" value="RNI-like"/>
    <property type="match status" value="1"/>
</dbReference>
<protein>
    <recommendedName>
        <fullName evidence="3">F-box domain-containing protein</fullName>
    </recommendedName>
</protein>
<dbReference type="EMBL" id="LUEZ02000003">
    <property type="protein sequence ID" value="RDB30929.1"/>
    <property type="molecule type" value="Genomic_DNA"/>
</dbReference>
<evidence type="ECO:0008006" key="3">
    <source>
        <dbReference type="Google" id="ProtNLM"/>
    </source>
</evidence>
<proteinExistence type="predicted"/>
<reference evidence="1" key="1">
    <citation type="submission" date="2018-04" db="EMBL/GenBank/DDBJ databases">
        <title>Whole genome sequencing of Hypsizygus marmoreus.</title>
        <authorList>
            <person name="Choi I.-G."/>
            <person name="Min B."/>
            <person name="Kim J.-G."/>
            <person name="Kim S."/>
            <person name="Oh Y.-L."/>
            <person name="Kong W.-S."/>
            <person name="Park H."/>
            <person name="Jeong J."/>
            <person name="Song E.-S."/>
        </authorList>
    </citation>
    <scope>NUCLEOTIDE SEQUENCE [LARGE SCALE GENOMIC DNA]</scope>
    <source>
        <strain evidence="1">51987-8</strain>
    </source>
</reference>
<dbReference type="InterPro" id="IPR032675">
    <property type="entry name" value="LRR_dom_sf"/>
</dbReference>
<dbReference type="Proteomes" id="UP000076154">
    <property type="component" value="Unassembled WGS sequence"/>
</dbReference>
<dbReference type="OrthoDB" id="2835096at2759"/>
<organism evidence="1 2">
    <name type="scientific">Hypsizygus marmoreus</name>
    <name type="common">White beech mushroom</name>
    <name type="synonym">Agaricus marmoreus</name>
    <dbReference type="NCBI Taxonomy" id="39966"/>
    <lineage>
        <taxon>Eukaryota</taxon>
        <taxon>Fungi</taxon>
        <taxon>Dikarya</taxon>
        <taxon>Basidiomycota</taxon>
        <taxon>Agaricomycotina</taxon>
        <taxon>Agaricomycetes</taxon>
        <taxon>Agaricomycetidae</taxon>
        <taxon>Agaricales</taxon>
        <taxon>Tricholomatineae</taxon>
        <taxon>Lyophyllaceae</taxon>
        <taxon>Hypsizygus</taxon>
    </lineage>
</organism>
<evidence type="ECO:0000313" key="1">
    <source>
        <dbReference type="EMBL" id="RDB30929.1"/>
    </source>
</evidence>
<name>A0A369K8K3_HYPMA</name>
<comment type="caution">
    <text evidence="1">The sequence shown here is derived from an EMBL/GenBank/DDBJ whole genome shotgun (WGS) entry which is preliminary data.</text>
</comment>
<accession>A0A369K8K3</accession>
<evidence type="ECO:0000313" key="2">
    <source>
        <dbReference type="Proteomes" id="UP000076154"/>
    </source>
</evidence>
<keyword evidence="2" id="KW-1185">Reference proteome</keyword>
<sequence>MFPSLRRVVLHEEDELVPPHFIPWPQLTHLSLNADSILPATLRSMLSQSLELVELHISFDSVAVANGEDDAVVPEINDPIILPHLDTLSVYGDIEWVLENLTLPALTTLDTALHRRTISLYNSLLSRSSFSLKSFKLGGPPGSFEIEPFLDIIRRMPSLTHIDCNSSVDVTPTLVASFASLNLAPNLEYLRMSSSYWRIVVEDDEFLHMVSSRDRSGEPAVAEPNPPPYTRIFRSHMPKRSWGGEAAVKDVVVDRQVQISETVHIYF</sequence>
<dbReference type="InParanoid" id="A0A369K8K3"/>
<dbReference type="AlphaFoldDB" id="A0A369K8K3"/>